<dbReference type="SUPFAM" id="SSF143410">
    <property type="entry name" value="DOPA-like"/>
    <property type="match status" value="1"/>
</dbReference>
<comment type="caution">
    <text evidence="1">The sequence shown here is derived from an EMBL/GenBank/DDBJ whole genome shotgun (WGS) entry which is preliminary data.</text>
</comment>
<evidence type="ECO:0000313" key="1">
    <source>
        <dbReference type="EMBL" id="MFC3230986.1"/>
    </source>
</evidence>
<dbReference type="PIRSF" id="PIRSF028139">
    <property type="entry name" value="DOPA-diox_rel_Mll2280"/>
    <property type="match status" value="1"/>
</dbReference>
<dbReference type="PANTHER" id="PTHR36423:SF2">
    <property type="entry name" value="AFR070WP"/>
    <property type="match status" value="1"/>
</dbReference>
<accession>A0ABV7L8I0</accession>
<proteinExistence type="predicted"/>
<name>A0ABV7L8I0_9PROT</name>
<dbReference type="InterPro" id="IPR014980">
    <property type="entry name" value="DOPA_dioxygen"/>
</dbReference>
<dbReference type="Proteomes" id="UP001595528">
    <property type="component" value="Unassembled WGS sequence"/>
</dbReference>
<dbReference type="PANTHER" id="PTHR36423">
    <property type="entry name" value="AFR070WP"/>
    <property type="match status" value="1"/>
</dbReference>
<evidence type="ECO:0000313" key="2">
    <source>
        <dbReference type="Proteomes" id="UP001595528"/>
    </source>
</evidence>
<dbReference type="EMBL" id="JBHRTR010000054">
    <property type="protein sequence ID" value="MFC3230986.1"/>
    <property type="molecule type" value="Genomic_DNA"/>
</dbReference>
<dbReference type="RefSeq" id="WP_379906455.1">
    <property type="nucleotide sequence ID" value="NZ_JBHRTR010000054.1"/>
</dbReference>
<organism evidence="1 2">
    <name type="scientific">Marinibaculum pumilum</name>
    <dbReference type="NCBI Taxonomy" id="1766165"/>
    <lineage>
        <taxon>Bacteria</taxon>
        <taxon>Pseudomonadati</taxon>
        <taxon>Pseudomonadota</taxon>
        <taxon>Alphaproteobacteria</taxon>
        <taxon>Rhodospirillales</taxon>
        <taxon>Rhodospirillaceae</taxon>
        <taxon>Marinibaculum</taxon>
    </lineage>
</organism>
<dbReference type="Gene3D" id="3.30.70.1240">
    <property type="entry name" value="DOPA-like domains"/>
    <property type="match status" value="1"/>
</dbReference>
<dbReference type="Pfam" id="PF08883">
    <property type="entry name" value="DOPA_dioxygen"/>
    <property type="match status" value="1"/>
</dbReference>
<gene>
    <name evidence="1" type="ORF">ACFOGJ_27315</name>
</gene>
<keyword evidence="2" id="KW-1185">Reference proteome</keyword>
<sequence>MTEIIDFHAHVYFSEETAEQAHALCEAARDRFGVTMGRFHKKPVGPHPCWSCQLSFLPEKFGEVVPWLALNRDGLTIFTHPQTGDDLTDHTRHAIWMGQMLPLDLRQFRKGAA</sequence>
<reference evidence="2" key="1">
    <citation type="journal article" date="2019" name="Int. J. Syst. Evol. Microbiol.">
        <title>The Global Catalogue of Microorganisms (GCM) 10K type strain sequencing project: providing services to taxonomists for standard genome sequencing and annotation.</title>
        <authorList>
            <consortium name="The Broad Institute Genomics Platform"/>
            <consortium name="The Broad Institute Genome Sequencing Center for Infectious Disease"/>
            <person name="Wu L."/>
            <person name="Ma J."/>
        </authorList>
    </citation>
    <scope>NUCLEOTIDE SEQUENCE [LARGE SCALE GENOMIC DNA]</scope>
    <source>
        <strain evidence="2">KCTC 42964</strain>
    </source>
</reference>
<protein>
    <submittedName>
        <fullName evidence="1">DOPA 4,5-dioxygenase family protein</fullName>
    </submittedName>
</protein>
<dbReference type="InterPro" id="IPR023389">
    <property type="entry name" value="DOPA-like_sf"/>
</dbReference>